<reference evidence="1" key="1">
    <citation type="submission" date="2014-09" db="EMBL/GenBank/DDBJ databases">
        <authorList>
            <person name="Magalhaes I.L.F."/>
            <person name="Oliveira U."/>
            <person name="Santos F.R."/>
            <person name="Vidigal T.H.D.A."/>
            <person name="Brescovit A.D."/>
            <person name="Santos A.J."/>
        </authorList>
    </citation>
    <scope>NUCLEOTIDE SEQUENCE</scope>
    <source>
        <tissue evidence="1">Shoot tissue taken approximately 20 cm above the soil surface</tissue>
    </source>
</reference>
<proteinExistence type="predicted"/>
<sequence>MKPSPPPQKHHKSRQGELLRLQQLSFLLGRRFLSVIKYTNRAVTCKNIEN</sequence>
<name>A0A0A9BQ08_ARUDO</name>
<accession>A0A0A9BQ08</accession>
<dbReference type="AlphaFoldDB" id="A0A0A9BQ08"/>
<reference evidence="1" key="2">
    <citation type="journal article" date="2015" name="Data Brief">
        <title>Shoot transcriptome of the giant reed, Arundo donax.</title>
        <authorList>
            <person name="Barrero R.A."/>
            <person name="Guerrero F.D."/>
            <person name="Moolhuijzen P."/>
            <person name="Goolsby J.A."/>
            <person name="Tidwell J."/>
            <person name="Bellgard S.E."/>
            <person name="Bellgard M.I."/>
        </authorList>
    </citation>
    <scope>NUCLEOTIDE SEQUENCE</scope>
    <source>
        <tissue evidence="1">Shoot tissue taken approximately 20 cm above the soil surface</tissue>
    </source>
</reference>
<protein>
    <submittedName>
        <fullName evidence="1">Uncharacterized protein</fullName>
    </submittedName>
</protein>
<organism evidence="1">
    <name type="scientific">Arundo donax</name>
    <name type="common">Giant reed</name>
    <name type="synonym">Donax arundinaceus</name>
    <dbReference type="NCBI Taxonomy" id="35708"/>
    <lineage>
        <taxon>Eukaryota</taxon>
        <taxon>Viridiplantae</taxon>
        <taxon>Streptophyta</taxon>
        <taxon>Embryophyta</taxon>
        <taxon>Tracheophyta</taxon>
        <taxon>Spermatophyta</taxon>
        <taxon>Magnoliopsida</taxon>
        <taxon>Liliopsida</taxon>
        <taxon>Poales</taxon>
        <taxon>Poaceae</taxon>
        <taxon>PACMAD clade</taxon>
        <taxon>Arundinoideae</taxon>
        <taxon>Arundineae</taxon>
        <taxon>Arundo</taxon>
    </lineage>
</organism>
<dbReference type="EMBL" id="GBRH01234605">
    <property type="protein sequence ID" value="JAD63290.1"/>
    <property type="molecule type" value="Transcribed_RNA"/>
</dbReference>
<evidence type="ECO:0000313" key="1">
    <source>
        <dbReference type="EMBL" id="JAD63290.1"/>
    </source>
</evidence>